<feature type="transmembrane region" description="Helical" evidence="6">
    <location>
        <begin position="293"/>
        <end position="311"/>
    </location>
</feature>
<dbReference type="OrthoDB" id="192433at2"/>
<dbReference type="InterPro" id="IPR001851">
    <property type="entry name" value="ABC_transp_permease"/>
</dbReference>
<reference evidence="8" key="1">
    <citation type="submission" date="2015-07" db="EMBL/GenBank/DDBJ databases">
        <authorList>
            <person name="Rodrigo-Torres Lidia"/>
            <person name="Arahal R.David."/>
        </authorList>
    </citation>
    <scope>NUCLEOTIDE SEQUENCE [LARGE SCALE GENOMIC DNA]</scope>
    <source>
        <strain evidence="8">CECT 5096</strain>
    </source>
</reference>
<feature type="transmembrane region" description="Helical" evidence="6">
    <location>
        <begin position="270"/>
        <end position="287"/>
    </location>
</feature>
<keyword evidence="3 6" id="KW-0812">Transmembrane</keyword>
<feature type="transmembrane region" description="Helical" evidence="6">
    <location>
        <begin position="213"/>
        <end position="233"/>
    </location>
</feature>
<dbReference type="Pfam" id="PF02653">
    <property type="entry name" value="BPD_transp_2"/>
    <property type="match status" value="1"/>
</dbReference>
<evidence type="ECO:0000256" key="1">
    <source>
        <dbReference type="ARBA" id="ARBA00004651"/>
    </source>
</evidence>
<dbReference type="RefSeq" id="WP_055391540.1">
    <property type="nucleotide sequence ID" value="NZ_CXWA01000015.1"/>
</dbReference>
<keyword evidence="8" id="KW-1185">Reference proteome</keyword>
<evidence type="ECO:0000256" key="5">
    <source>
        <dbReference type="ARBA" id="ARBA00023136"/>
    </source>
</evidence>
<feature type="transmembrane region" description="Helical" evidence="6">
    <location>
        <begin position="12"/>
        <end position="31"/>
    </location>
</feature>
<feature type="transmembrane region" description="Helical" evidence="6">
    <location>
        <begin position="162"/>
        <end position="182"/>
    </location>
</feature>
<keyword evidence="4 6" id="KW-1133">Transmembrane helix</keyword>
<comment type="subcellular location">
    <subcellularLocation>
        <location evidence="1">Cell membrane</location>
        <topology evidence="1">Multi-pass membrane protein</topology>
    </subcellularLocation>
</comment>
<dbReference type="EMBL" id="CXWC01000006">
    <property type="protein sequence ID" value="CTQ69438.1"/>
    <property type="molecule type" value="Genomic_DNA"/>
</dbReference>
<protein>
    <submittedName>
        <fullName evidence="7">Autoinducer 2 import system permease protein LsrD</fullName>
    </submittedName>
</protein>
<evidence type="ECO:0000256" key="2">
    <source>
        <dbReference type="ARBA" id="ARBA00022475"/>
    </source>
</evidence>
<name>A0A0M7B1N4_9HYPH</name>
<feature type="transmembrane region" description="Helical" evidence="6">
    <location>
        <begin position="245"/>
        <end position="263"/>
    </location>
</feature>
<proteinExistence type="predicted"/>
<evidence type="ECO:0000313" key="7">
    <source>
        <dbReference type="EMBL" id="CTQ69438.1"/>
    </source>
</evidence>
<dbReference type="PANTHER" id="PTHR32196">
    <property type="entry name" value="ABC TRANSPORTER PERMEASE PROTEIN YPHD-RELATED-RELATED"/>
    <property type="match status" value="1"/>
</dbReference>
<keyword evidence="5 6" id="KW-0472">Membrane</keyword>
<evidence type="ECO:0000256" key="4">
    <source>
        <dbReference type="ARBA" id="ARBA00022989"/>
    </source>
</evidence>
<feature type="transmembrane region" description="Helical" evidence="6">
    <location>
        <begin position="37"/>
        <end position="61"/>
    </location>
</feature>
<accession>A0A0M7B1N4</accession>
<evidence type="ECO:0000256" key="3">
    <source>
        <dbReference type="ARBA" id="ARBA00022692"/>
    </source>
</evidence>
<dbReference type="AlphaFoldDB" id="A0A0M7B1N4"/>
<feature type="transmembrane region" description="Helical" evidence="6">
    <location>
        <begin position="93"/>
        <end position="116"/>
    </location>
</feature>
<sequence length="316" mass="32491">MRSIETFMRHHPWSWSFVAAFLTWAATAAYISGTGGLALASTALSFSTFFVMVGIGQMFVITLGPGNVDLSIPSTITLSAVVSMMVMDGSNAMIVPGFLAAILVGTLVGLFNYGLIRVLSIPPIIATMSSSFLVQSSAIALGRGVKIKPPAALEWVATAKLTGVPVLSLGVIALAVCMAILLNRTVYGRSVTAFGQNTRAAGLAGVPIERIRYLTYSLSAVLAAICGVFLAGFSGGSSLNMGEEYLLASIAVVVIGGSSIAGGNSNVPGIFGSALFLFLLVAMLNTFGAAAGLRLILTGLIIVGVVTFAGGRAENR</sequence>
<dbReference type="GO" id="GO:0022857">
    <property type="term" value="F:transmembrane transporter activity"/>
    <property type="evidence" value="ECO:0007669"/>
    <property type="project" value="InterPro"/>
</dbReference>
<evidence type="ECO:0000256" key="6">
    <source>
        <dbReference type="SAM" id="Phobius"/>
    </source>
</evidence>
<organism evidence="7 8">
    <name type="scientific">Roseibium album</name>
    <dbReference type="NCBI Taxonomy" id="311410"/>
    <lineage>
        <taxon>Bacteria</taxon>
        <taxon>Pseudomonadati</taxon>
        <taxon>Pseudomonadota</taxon>
        <taxon>Alphaproteobacteria</taxon>
        <taxon>Hyphomicrobiales</taxon>
        <taxon>Stappiaceae</taxon>
        <taxon>Roseibium</taxon>
    </lineage>
</organism>
<gene>
    <name evidence="7" type="primary">lsrD_1</name>
    <name evidence="7" type="ORF">LA5096_02138</name>
</gene>
<dbReference type="STRING" id="311410.LA5095_05912"/>
<dbReference type="GO" id="GO:0005886">
    <property type="term" value="C:plasma membrane"/>
    <property type="evidence" value="ECO:0007669"/>
    <property type="project" value="UniProtKB-SubCell"/>
</dbReference>
<dbReference type="GeneID" id="97669531"/>
<dbReference type="CDD" id="cd06579">
    <property type="entry name" value="TM_PBP1_transp_AraH_like"/>
    <property type="match status" value="1"/>
</dbReference>
<dbReference type="Proteomes" id="UP000049983">
    <property type="component" value="Unassembled WGS sequence"/>
</dbReference>
<keyword evidence="2" id="KW-1003">Cell membrane</keyword>
<evidence type="ECO:0000313" key="8">
    <source>
        <dbReference type="Proteomes" id="UP000049983"/>
    </source>
</evidence>
<feature type="transmembrane region" description="Helical" evidence="6">
    <location>
        <begin position="123"/>
        <end position="142"/>
    </location>
</feature>